<proteinExistence type="predicted"/>
<dbReference type="GeneID" id="106011085"/>
<evidence type="ECO:0000256" key="1">
    <source>
        <dbReference type="SAM" id="Phobius"/>
    </source>
</evidence>
<keyword evidence="1" id="KW-0472">Membrane</keyword>
<feature type="transmembrane region" description="Helical" evidence="1">
    <location>
        <begin position="34"/>
        <end position="55"/>
    </location>
</feature>
<sequence length="185" mass="20955">MLHIKLIARTFGLITVAVMWISTVVIIEHERDSYVGWYLIAASVLVTFFEITWIFNKSACCVREGCCCRIWSAIMYIDNWRKFVFYVALSVPLFLEGMRIALGIVSGFLLLILSILYLVKTFYSQVTVKYEKTETRRIIPSKSPSVRTVTSEISTQTERDSYVIGSHTTTTEVTSETSSGARGGH</sequence>
<dbReference type="PANTHER" id="PTHR28474">
    <property type="entry name" value="TRANSMEMBRANE PROTEIN 72"/>
    <property type="match status" value="1"/>
</dbReference>
<keyword evidence="1" id="KW-1133">Transmembrane helix</keyword>
<dbReference type="InterPro" id="IPR032055">
    <property type="entry name" value="TMEM72"/>
</dbReference>
<evidence type="ECO:0000313" key="3">
    <source>
        <dbReference type="RefSeq" id="XP_012934913.2"/>
    </source>
</evidence>
<evidence type="ECO:0000313" key="2">
    <source>
        <dbReference type="Proteomes" id="UP000694888"/>
    </source>
</evidence>
<keyword evidence="2" id="KW-1185">Reference proteome</keyword>
<organism evidence="2 3">
    <name type="scientific">Aplysia californica</name>
    <name type="common">California sea hare</name>
    <dbReference type="NCBI Taxonomy" id="6500"/>
    <lineage>
        <taxon>Eukaryota</taxon>
        <taxon>Metazoa</taxon>
        <taxon>Spiralia</taxon>
        <taxon>Lophotrochozoa</taxon>
        <taxon>Mollusca</taxon>
        <taxon>Gastropoda</taxon>
        <taxon>Heterobranchia</taxon>
        <taxon>Euthyneura</taxon>
        <taxon>Tectipleura</taxon>
        <taxon>Aplysiida</taxon>
        <taxon>Aplysioidea</taxon>
        <taxon>Aplysiidae</taxon>
        <taxon>Aplysia</taxon>
    </lineage>
</organism>
<reference evidence="3" key="1">
    <citation type="submission" date="2025-08" db="UniProtKB">
        <authorList>
            <consortium name="RefSeq"/>
        </authorList>
    </citation>
    <scope>IDENTIFICATION</scope>
</reference>
<dbReference type="PANTHER" id="PTHR28474:SF1">
    <property type="entry name" value="TRANSMEMBRANE PROTEIN 72"/>
    <property type="match status" value="1"/>
</dbReference>
<keyword evidence="1" id="KW-0812">Transmembrane</keyword>
<dbReference type="Pfam" id="PF16054">
    <property type="entry name" value="TMEM72"/>
    <property type="match status" value="1"/>
</dbReference>
<protein>
    <submittedName>
        <fullName evidence="3">Uncharacterized protein LOC106011085</fullName>
    </submittedName>
</protein>
<gene>
    <name evidence="3" type="primary">LOC106011085</name>
</gene>
<name>A0ABM0ZUV0_APLCA</name>
<dbReference type="RefSeq" id="XP_012934913.2">
    <property type="nucleotide sequence ID" value="XM_013079459.2"/>
</dbReference>
<dbReference type="Proteomes" id="UP000694888">
    <property type="component" value="Unplaced"/>
</dbReference>
<feature type="transmembrane region" description="Helical" evidence="1">
    <location>
        <begin position="6"/>
        <end position="27"/>
    </location>
</feature>
<accession>A0ABM0ZUV0</accession>
<feature type="transmembrane region" description="Helical" evidence="1">
    <location>
        <begin position="100"/>
        <end position="119"/>
    </location>
</feature>